<evidence type="ECO:0000256" key="2">
    <source>
        <dbReference type="RuleBase" id="RU362097"/>
    </source>
</evidence>
<reference evidence="5" key="1">
    <citation type="submission" date="2019-12" db="EMBL/GenBank/DDBJ databases">
        <title>Complete genome of Terracaulis silvestris 0127_4.</title>
        <authorList>
            <person name="Vieira S."/>
            <person name="Riedel T."/>
            <person name="Sproer C."/>
            <person name="Pascual J."/>
            <person name="Boedeker C."/>
            <person name="Overmann J."/>
        </authorList>
    </citation>
    <scope>NUCLEOTIDE SEQUENCE [LARGE SCALE GENOMIC DNA]</scope>
    <source>
        <strain evidence="5">0127_4</strain>
    </source>
</reference>
<keyword evidence="2" id="KW-0449">Lipoprotein</keyword>
<dbReference type="Gene3D" id="1.20.1600.10">
    <property type="entry name" value="Outer membrane efflux proteins (OEP)"/>
    <property type="match status" value="1"/>
</dbReference>
<dbReference type="PROSITE" id="PS51257">
    <property type="entry name" value="PROKAR_LIPOPROTEIN"/>
    <property type="match status" value="1"/>
</dbReference>
<dbReference type="InterPro" id="IPR003423">
    <property type="entry name" value="OMP_efflux"/>
</dbReference>
<proteinExistence type="inferred from homology"/>
<evidence type="ECO:0000256" key="3">
    <source>
        <dbReference type="SAM" id="Coils"/>
    </source>
</evidence>
<dbReference type="KEGG" id="tsv:DSM104635_00904"/>
<dbReference type="AlphaFoldDB" id="A0A6I6MLF0"/>
<dbReference type="GO" id="GO:0015562">
    <property type="term" value="F:efflux transmembrane transporter activity"/>
    <property type="evidence" value="ECO:0007669"/>
    <property type="project" value="InterPro"/>
</dbReference>
<comment type="subcellular location">
    <subcellularLocation>
        <location evidence="2">Cell membrane</location>
        <topology evidence="2">Lipid-anchor</topology>
    </subcellularLocation>
</comment>
<dbReference type="PANTHER" id="PTHR30203">
    <property type="entry name" value="OUTER MEMBRANE CATION EFFLUX PROTEIN"/>
    <property type="match status" value="1"/>
</dbReference>
<keyword evidence="2" id="KW-0812">Transmembrane</keyword>
<dbReference type="InterPro" id="IPR010131">
    <property type="entry name" value="MdtP/NodT-like"/>
</dbReference>
<evidence type="ECO:0000313" key="5">
    <source>
        <dbReference type="Proteomes" id="UP000431269"/>
    </source>
</evidence>
<accession>A0A6I6MLF0</accession>
<keyword evidence="2" id="KW-1134">Transmembrane beta strand</keyword>
<dbReference type="NCBIfam" id="TIGR01845">
    <property type="entry name" value="outer_NodT"/>
    <property type="match status" value="1"/>
</dbReference>
<keyword evidence="2" id="KW-0472">Membrane</keyword>
<dbReference type="GO" id="GO:0005886">
    <property type="term" value="C:plasma membrane"/>
    <property type="evidence" value="ECO:0007669"/>
    <property type="project" value="UniProtKB-SubCell"/>
</dbReference>
<protein>
    <submittedName>
        <fullName evidence="4">Outer membrane protein OprM</fullName>
    </submittedName>
</protein>
<dbReference type="Proteomes" id="UP000431269">
    <property type="component" value="Chromosome"/>
</dbReference>
<feature type="coiled-coil region" evidence="3">
    <location>
        <begin position="180"/>
        <end position="207"/>
    </location>
</feature>
<dbReference type="SUPFAM" id="SSF56954">
    <property type="entry name" value="Outer membrane efflux proteins (OEP)"/>
    <property type="match status" value="1"/>
</dbReference>
<evidence type="ECO:0000313" key="4">
    <source>
        <dbReference type="EMBL" id="QGZ94088.1"/>
    </source>
</evidence>
<dbReference type="Pfam" id="PF02321">
    <property type="entry name" value="OEP"/>
    <property type="match status" value="2"/>
</dbReference>
<evidence type="ECO:0000256" key="1">
    <source>
        <dbReference type="ARBA" id="ARBA00007613"/>
    </source>
</evidence>
<sequence>MRNGVRLWIGLGLMAAAGSCAGRNLPPEPDSYVAADAIGAERAAELAASPAATWLDDLNSTEMSTLAREALAGSPDLQIVEARYRAARWRARGAIGSNLLPSLSIGVDGTRTEEPIPNSDERIRTEFMTSSVIASWEIDLWGRLTARTLAADLSADAAEEDLNGARLSVAGQSSTAWVSLIEAQQLLALAEEDLQTRERALDLTQRRYDAGIATSLALRTARSQVASARAFEAQAQDFLLIASRRLQEIMGRYPDGTLRADGDLPQLALIAAAGAPEDLLERRPDVLAAESRMRSAGFRIHEARANLLPRLTLRGSAGSTGEGITDIDDSANMVSNLVAGLTMPIFNGGALLAESRATVNDRRAAAAEYVRTSIGAWREVEAAISADQSLEVREREFASAAEEARAAQELAEREYSRGVASLFELIDAYTRRIDAERGLISARAERVSNRIAYHVALGGGARTGGIDRRQDAAR</sequence>
<dbReference type="Gene3D" id="2.20.200.10">
    <property type="entry name" value="Outer membrane efflux proteins (OEP)"/>
    <property type="match status" value="1"/>
</dbReference>
<dbReference type="RefSeq" id="WP_158765052.1">
    <property type="nucleotide sequence ID" value="NZ_CP047045.1"/>
</dbReference>
<comment type="similarity">
    <text evidence="1 2">Belongs to the outer membrane factor (OMF) (TC 1.B.17) family.</text>
</comment>
<organism evidence="4 5">
    <name type="scientific">Terricaulis silvestris</name>
    <dbReference type="NCBI Taxonomy" id="2686094"/>
    <lineage>
        <taxon>Bacteria</taxon>
        <taxon>Pseudomonadati</taxon>
        <taxon>Pseudomonadota</taxon>
        <taxon>Alphaproteobacteria</taxon>
        <taxon>Caulobacterales</taxon>
        <taxon>Caulobacteraceae</taxon>
        <taxon>Terricaulis</taxon>
    </lineage>
</organism>
<dbReference type="PANTHER" id="PTHR30203:SF29">
    <property type="entry name" value="PROTEIN CYAE"/>
    <property type="match status" value="1"/>
</dbReference>
<keyword evidence="3" id="KW-0175">Coiled coil</keyword>
<dbReference type="EMBL" id="CP047045">
    <property type="protein sequence ID" value="QGZ94088.1"/>
    <property type="molecule type" value="Genomic_DNA"/>
</dbReference>
<keyword evidence="2" id="KW-0564">Palmitate</keyword>
<gene>
    <name evidence="4" type="primary">oprM_1</name>
    <name evidence="4" type="ORF">DSM104635_00904</name>
</gene>
<name>A0A6I6MLF0_9CAUL</name>
<keyword evidence="5" id="KW-1185">Reference proteome</keyword>